<dbReference type="AlphaFoldDB" id="A0AAN4UP69"/>
<name>A0AAN4UP69_9RHOB</name>
<feature type="chain" id="PRO_5042900031" evidence="1">
    <location>
        <begin position="23"/>
        <end position="99"/>
    </location>
</feature>
<evidence type="ECO:0000313" key="4">
    <source>
        <dbReference type="Proteomes" id="UP000199541"/>
    </source>
</evidence>
<dbReference type="RefSeq" id="WP_035839183.1">
    <property type="nucleotide sequence ID" value="NZ_BNAB01000001.1"/>
</dbReference>
<evidence type="ECO:0000313" key="2">
    <source>
        <dbReference type="EMBL" id="GHD99050.1"/>
    </source>
</evidence>
<gene>
    <name evidence="2" type="ORF">GCM10008024_05020</name>
    <name evidence="3" type="ORF">SAMN05444006_10146</name>
</gene>
<sequence>MTRLLLAAAVLSIPAASLQAGAISRACIQSDRPATPALCSCIQRAADLTLGSRDQNRAASFFRDPHKAQEVRVSDSRQDNAFWNRYQNFGQTAKAMCGN</sequence>
<dbReference type="Proteomes" id="UP000199541">
    <property type="component" value="Unassembled WGS sequence"/>
</dbReference>
<reference evidence="2" key="3">
    <citation type="submission" date="2023-06" db="EMBL/GenBank/DDBJ databases">
        <authorList>
            <person name="Sun Q."/>
            <person name="Zhou Y."/>
        </authorList>
    </citation>
    <scope>NUCLEOTIDE SEQUENCE</scope>
    <source>
        <strain evidence="2">CGMCC 1.10859</strain>
    </source>
</reference>
<accession>A0AAN4UP69</accession>
<organism evidence="2 5">
    <name type="scientific">Allgaiera indica</name>
    <dbReference type="NCBI Taxonomy" id="765699"/>
    <lineage>
        <taxon>Bacteria</taxon>
        <taxon>Pseudomonadati</taxon>
        <taxon>Pseudomonadota</taxon>
        <taxon>Alphaproteobacteria</taxon>
        <taxon>Rhodobacterales</taxon>
        <taxon>Paracoccaceae</taxon>
        <taxon>Allgaiera</taxon>
    </lineage>
</organism>
<protein>
    <submittedName>
        <fullName evidence="2">Arginine transporter</fullName>
    </submittedName>
</protein>
<evidence type="ECO:0000313" key="5">
    <source>
        <dbReference type="Proteomes" id="UP000634647"/>
    </source>
</evidence>
<dbReference type="Proteomes" id="UP000634647">
    <property type="component" value="Unassembled WGS sequence"/>
</dbReference>
<dbReference type="EMBL" id="FNOB01000001">
    <property type="protein sequence ID" value="SDW01289.1"/>
    <property type="molecule type" value="Genomic_DNA"/>
</dbReference>
<reference evidence="2" key="1">
    <citation type="journal article" date="2014" name="Int. J. Syst. Evol. Microbiol.">
        <title>Complete genome sequence of Corynebacterium casei LMG S-19264T (=DSM 44701T), isolated from a smear-ripened cheese.</title>
        <authorList>
            <consortium name="US DOE Joint Genome Institute (JGI-PGF)"/>
            <person name="Walter F."/>
            <person name="Albersmeier A."/>
            <person name="Kalinowski J."/>
            <person name="Ruckert C."/>
        </authorList>
    </citation>
    <scope>NUCLEOTIDE SEQUENCE</scope>
    <source>
        <strain evidence="2">CGMCC 1.10859</strain>
    </source>
</reference>
<proteinExistence type="predicted"/>
<comment type="caution">
    <text evidence="2">The sequence shown here is derived from an EMBL/GenBank/DDBJ whole genome shotgun (WGS) entry which is preliminary data.</text>
</comment>
<keyword evidence="4" id="KW-1185">Reference proteome</keyword>
<keyword evidence="1" id="KW-0732">Signal</keyword>
<evidence type="ECO:0000313" key="3">
    <source>
        <dbReference type="EMBL" id="SDW01289.1"/>
    </source>
</evidence>
<dbReference type="EMBL" id="BNAB01000001">
    <property type="protein sequence ID" value="GHD99050.1"/>
    <property type="molecule type" value="Genomic_DNA"/>
</dbReference>
<evidence type="ECO:0000256" key="1">
    <source>
        <dbReference type="SAM" id="SignalP"/>
    </source>
</evidence>
<feature type="signal peptide" evidence="1">
    <location>
        <begin position="1"/>
        <end position="22"/>
    </location>
</feature>
<reference evidence="3 4" key="2">
    <citation type="submission" date="2016-10" db="EMBL/GenBank/DDBJ databases">
        <authorList>
            <person name="Varghese N."/>
            <person name="Submissions S."/>
        </authorList>
    </citation>
    <scope>NUCLEOTIDE SEQUENCE [LARGE SCALE GENOMIC DNA]</scope>
    <source>
        <strain evidence="3 4">DSM 24802</strain>
    </source>
</reference>